<reference evidence="2" key="1">
    <citation type="submission" date="2019-08" db="EMBL/GenBank/DDBJ databases">
        <title>The genome of the North American firefly Photinus pyralis.</title>
        <authorList>
            <consortium name="Photinus pyralis genome working group"/>
            <person name="Fallon T.R."/>
            <person name="Sander Lower S.E."/>
            <person name="Weng J.-K."/>
        </authorList>
    </citation>
    <scope>NUCLEOTIDE SEQUENCE</scope>
    <source>
        <strain evidence="2">TRF0915ILg1</strain>
        <tissue evidence="2">Whole body</tissue>
    </source>
</reference>
<sequence>MLSPLPNRKVTLPKAGSRADKSKILIFPVLELKKLEESNKDKIRISKVKKVTKKIKFIASSSSKESVDEKALCNDSPEGAEKHEEEV</sequence>
<accession>A0A8K0C7V0</accession>
<evidence type="ECO:0000313" key="3">
    <source>
        <dbReference type="Proteomes" id="UP000801492"/>
    </source>
</evidence>
<evidence type="ECO:0000313" key="2">
    <source>
        <dbReference type="EMBL" id="KAF2882188.1"/>
    </source>
</evidence>
<dbReference type="EMBL" id="VTPC01090646">
    <property type="protein sequence ID" value="KAF2882188.1"/>
    <property type="molecule type" value="Genomic_DNA"/>
</dbReference>
<dbReference type="AlphaFoldDB" id="A0A8K0C7V0"/>
<evidence type="ECO:0000256" key="1">
    <source>
        <dbReference type="SAM" id="MobiDB-lite"/>
    </source>
</evidence>
<name>A0A8K0C7V0_IGNLU</name>
<protein>
    <submittedName>
        <fullName evidence="2">Uncharacterized protein</fullName>
    </submittedName>
</protein>
<comment type="caution">
    <text evidence="2">The sequence shown here is derived from an EMBL/GenBank/DDBJ whole genome shotgun (WGS) entry which is preliminary data.</text>
</comment>
<keyword evidence="3" id="KW-1185">Reference proteome</keyword>
<proteinExistence type="predicted"/>
<organism evidence="2 3">
    <name type="scientific">Ignelater luminosus</name>
    <name type="common">Cucubano</name>
    <name type="synonym">Pyrophorus luminosus</name>
    <dbReference type="NCBI Taxonomy" id="2038154"/>
    <lineage>
        <taxon>Eukaryota</taxon>
        <taxon>Metazoa</taxon>
        <taxon>Ecdysozoa</taxon>
        <taxon>Arthropoda</taxon>
        <taxon>Hexapoda</taxon>
        <taxon>Insecta</taxon>
        <taxon>Pterygota</taxon>
        <taxon>Neoptera</taxon>
        <taxon>Endopterygota</taxon>
        <taxon>Coleoptera</taxon>
        <taxon>Polyphaga</taxon>
        <taxon>Elateriformia</taxon>
        <taxon>Elateroidea</taxon>
        <taxon>Elateridae</taxon>
        <taxon>Agrypninae</taxon>
        <taxon>Pyrophorini</taxon>
        <taxon>Ignelater</taxon>
    </lineage>
</organism>
<feature type="region of interest" description="Disordered" evidence="1">
    <location>
        <begin position="61"/>
        <end position="87"/>
    </location>
</feature>
<gene>
    <name evidence="2" type="ORF">ILUMI_23989</name>
</gene>
<dbReference type="Proteomes" id="UP000801492">
    <property type="component" value="Unassembled WGS sequence"/>
</dbReference>